<dbReference type="AlphaFoldDB" id="A0A8C9XVD3"/>
<evidence type="ECO:0000313" key="2">
    <source>
        <dbReference type="Ensembl" id="ENSSLUP00000014714.1"/>
    </source>
</evidence>
<accession>A0A8C9XVD3</accession>
<name>A0A8C9XVD3_SANLU</name>
<feature type="signal peptide" evidence="1">
    <location>
        <begin position="1"/>
        <end position="24"/>
    </location>
</feature>
<dbReference type="Proteomes" id="UP000694568">
    <property type="component" value="Unplaced"/>
</dbReference>
<evidence type="ECO:0000256" key="1">
    <source>
        <dbReference type="SAM" id="SignalP"/>
    </source>
</evidence>
<proteinExistence type="predicted"/>
<keyword evidence="3" id="KW-1185">Reference proteome</keyword>
<evidence type="ECO:0000313" key="3">
    <source>
        <dbReference type="Proteomes" id="UP000694568"/>
    </source>
</evidence>
<dbReference type="Ensembl" id="ENSSLUT00000015192.1">
    <property type="protein sequence ID" value="ENSSLUP00000014714.1"/>
    <property type="gene ID" value="ENSSLUG00000006876.1"/>
</dbReference>
<feature type="chain" id="PRO_5034043081" evidence="1">
    <location>
        <begin position="25"/>
        <end position="65"/>
    </location>
</feature>
<reference evidence="2" key="1">
    <citation type="submission" date="2025-08" db="UniProtKB">
        <authorList>
            <consortium name="Ensembl"/>
        </authorList>
    </citation>
    <scope>IDENTIFICATION</scope>
</reference>
<keyword evidence="1" id="KW-0732">Signal</keyword>
<sequence>MVPIPMSYLLVTLWTCSLLSASYGSVTQAPHSTSRRDITAATTVSDASTPGIVESLWTFWPTGTT</sequence>
<organism evidence="2 3">
    <name type="scientific">Sander lucioperca</name>
    <name type="common">Pike-perch</name>
    <name type="synonym">Perca lucioperca</name>
    <dbReference type="NCBI Taxonomy" id="283035"/>
    <lineage>
        <taxon>Eukaryota</taxon>
        <taxon>Metazoa</taxon>
        <taxon>Chordata</taxon>
        <taxon>Craniata</taxon>
        <taxon>Vertebrata</taxon>
        <taxon>Euteleostomi</taxon>
        <taxon>Actinopterygii</taxon>
        <taxon>Neopterygii</taxon>
        <taxon>Teleostei</taxon>
        <taxon>Neoteleostei</taxon>
        <taxon>Acanthomorphata</taxon>
        <taxon>Eupercaria</taxon>
        <taxon>Perciformes</taxon>
        <taxon>Percoidei</taxon>
        <taxon>Percidae</taxon>
        <taxon>Luciopercinae</taxon>
        <taxon>Sander</taxon>
    </lineage>
</organism>
<reference evidence="2" key="2">
    <citation type="submission" date="2025-09" db="UniProtKB">
        <authorList>
            <consortium name="Ensembl"/>
        </authorList>
    </citation>
    <scope>IDENTIFICATION</scope>
</reference>
<protein>
    <submittedName>
        <fullName evidence="2">Uncharacterized protein</fullName>
    </submittedName>
</protein>